<dbReference type="EMBL" id="PSQE01000002">
    <property type="protein sequence ID" value="RHN72423.1"/>
    <property type="molecule type" value="Genomic_DNA"/>
</dbReference>
<accession>G7IKH7</accession>
<dbReference type="Proteomes" id="UP000265566">
    <property type="component" value="Chromosome 2"/>
</dbReference>
<dbReference type="InterPro" id="IPR006527">
    <property type="entry name" value="F-box-assoc_dom_typ1"/>
</dbReference>
<dbReference type="OMA" id="ERGLECK"/>
<dbReference type="HOGENOM" id="CLU_027176_5_0_1"/>
<reference evidence="5" key="3">
    <citation type="submission" date="2015-04" db="UniProtKB">
        <authorList>
            <consortium name="EnsemblPlants"/>
        </authorList>
    </citation>
    <scope>IDENTIFICATION</scope>
    <source>
        <strain evidence="5">cv. Jemalong A17</strain>
    </source>
</reference>
<dbReference type="Gene3D" id="1.20.1280.50">
    <property type="match status" value="1"/>
</dbReference>
<dbReference type="AlphaFoldDB" id="G7IKH7"/>
<dbReference type="PaxDb" id="3880-AES64383"/>
<dbReference type="Gramene" id="rna8132">
    <property type="protein sequence ID" value="RHN72423.1"/>
    <property type="gene ID" value="gene8132"/>
</dbReference>
<dbReference type="EMBL" id="CM001218">
    <property type="protein sequence ID" value="AES64383.1"/>
    <property type="molecule type" value="Genomic_DNA"/>
</dbReference>
<dbReference type="EnsemblPlants" id="AES64383">
    <property type="protein sequence ID" value="AES64383"/>
    <property type="gene ID" value="MTR_2g021770"/>
</dbReference>
<dbReference type="InterPro" id="IPR050796">
    <property type="entry name" value="SCF_F-box_component"/>
</dbReference>
<dbReference type="PANTHER" id="PTHR31672:SF13">
    <property type="entry name" value="F-BOX PROTEIN CPR30-LIKE"/>
    <property type="match status" value="1"/>
</dbReference>
<feature type="domain" description="F-box associated beta-propeller type 1" evidence="2">
    <location>
        <begin position="116"/>
        <end position="374"/>
    </location>
</feature>
<dbReference type="InterPro" id="IPR017451">
    <property type="entry name" value="F-box-assoc_interact_dom"/>
</dbReference>
<dbReference type="STRING" id="3880.G7IKH7"/>
<dbReference type="InterPro" id="IPR001810">
    <property type="entry name" value="F-box_dom"/>
</dbReference>
<dbReference type="Proteomes" id="UP000002051">
    <property type="component" value="Chromosome 2"/>
</dbReference>
<dbReference type="SUPFAM" id="SSF81383">
    <property type="entry name" value="F-box domain"/>
    <property type="match status" value="1"/>
</dbReference>
<reference evidence="7" key="4">
    <citation type="journal article" date="2018" name="Nat. Plants">
        <title>Whole-genome landscape of Medicago truncatula symbiotic genes.</title>
        <authorList>
            <person name="Pecrix Y."/>
            <person name="Staton S.E."/>
            <person name="Sallet E."/>
            <person name="Lelandais-Briere C."/>
            <person name="Moreau S."/>
            <person name="Carrere S."/>
            <person name="Blein T."/>
            <person name="Jardinaud M.F."/>
            <person name="Latrasse D."/>
            <person name="Zouine M."/>
            <person name="Zahm M."/>
            <person name="Kreplak J."/>
            <person name="Mayjonade B."/>
            <person name="Satge C."/>
            <person name="Perez M."/>
            <person name="Cauet S."/>
            <person name="Marande W."/>
            <person name="Chantry-Darmon C."/>
            <person name="Lopez-Roques C."/>
            <person name="Bouchez O."/>
            <person name="Berard A."/>
            <person name="Debelle F."/>
            <person name="Munos S."/>
            <person name="Bendahmane A."/>
            <person name="Berges H."/>
            <person name="Niebel A."/>
            <person name="Buitink J."/>
            <person name="Frugier F."/>
            <person name="Benhamed M."/>
            <person name="Crespi M."/>
            <person name="Gouzy J."/>
            <person name="Gamas P."/>
        </authorList>
    </citation>
    <scope>NUCLEOTIDE SEQUENCE [LARGE SCALE GENOMIC DNA]</scope>
    <source>
        <strain evidence="7">cv. Jemalong A17</strain>
    </source>
</reference>
<evidence type="ECO:0000313" key="7">
    <source>
        <dbReference type="Proteomes" id="UP000265566"/>
    </source>
</evidence>
<organism evidence="3 6">
    <name type="scientific">Medicago truncatula</name>
    <name type="common">Barrel medic</name>
    <name type="synonym">Medicago tribuloides</name>
    <dbReference type="NCBI Taxonomy" id="3880"/>
    <lineage>
        <taxon>Eukaryota</taxon>
        <taxon>Viridiplantae</taxon>
        <taxon>Streptophyta</taxon>
        <taxon>Embryophyta</taxon>
        <taxon>Tracheophyta</taxon>
        <taxon>Spermatophyta</taxon>
        <taxon>Magnoliopsida</taxon>
        <taxon>eudicotyledons</taxon>
        <taxon>Gunneridae</taxon>
        <taxon>Pentapetalae</taxon>
        <taxon>rosids</taxon>
        <taxon>fabids</taxon>
        <taxon>Fabales</taxon>
        <taxon>Fabaceae</taxon>
        <taxon>Papilionoideae</taxon>
        <taxon>50 kb inversion clade</taxon>
        <taxon>NPAAA clade</taxon>
        <taxon>Hologalegina</taxon>
        <taxon>IRL clade</taxon>
        <taxon>Trifolieae</taxon>
        <taxon>Medicago</taxon>
    </lineage>
</organism>
<dbReference type="Pfam" id="PF00646">
    <property type="entry name" value="F-box"/>
    <property type="match status" value="1"/>
</dbReference>
<name>G7IKH7_MEDTR</name>
<evidence type="ECO:0000259" key="1">
    <source>
        <dbReference type="Pfam" id="PF00646"/>
    </source>
</evidence>
<reference evidence="3 6" key="1">
    <citation type="journal article" date="2011" name="Nature">
        <title>The Medicago genome provides insight into the evolution of rhizobial symbioses.</title>
        <authorList>
            <person name="Young N.D."/>
            <person name="Debelle F."/>
            <person name="Oldroyd G.E."/>
            <person name="Geurts R."/>
            <person name="Cannon S.B."/>
            <person name="Udvardi M.K."/>
            <person name="Benedito V.A."/>
            <person name="Mayer K.F."/>
            <person name="Gouzy J."/>
            <person name="Schoof H."/>
            <person name="Van de Peer Y."/>
            <person name="Proost S."/>
            <person name="Cook D.R."/>
            <person name="Meyers B.C."/>
            <person name="Spannagl M."/>
            <person name="Cheung F."/>
            <person name="De Mita S."/>
            <person name="Krishnakumar V."/>
            <person name="Gundlach H."/>
            <person name="Zhou S."/>
            <person name="Mudge J."/>
            <person name="Bharti A.K."/>
            <person name="Murray J.D."/>
            <person name="Naoumkina M.A."/>
            <person name="Rosen B."/>
            <person name="Silverstein K.A."/>
            <person name="Tang H."/>
            <person name="Rombauts S."/>
            <person name="Zhao P.X."/>
            <person name="Zhou P."/>
            <person name="Barbe V."/>
            <person name="Bardou P."/>
            <person name="Bechner M."/>
            <person name="Bellec A."/>
            <person name="Berger A."/>
            <person name="Berges H."/>
            <person name="Bidwell S."/>
            <person name="Bisseling T."/>
            <person name="Choisne N."/>
            <person name="Couloux A."/>
            <person name="Denny R."/>
            <person name="Deshpande S."/>
            <person name="Dai X."/>
            <person name="Doyle J.J."/>
            <person name="Dudez A.M."/>
            <person name="Farmer A.D."/>
            <person name="Fouteau S."/>
            <person name="Franken C."/>
            <person name="Gibelin C."/>
            <person name="Gish J."/>
            <person name="Goldstein S."/>
            <person name="Gonzalez A.J."/>
            <person name="Green P.J."/>
            <person name="Hallab A."/>
            <person name="Hartog M."/>
            <person name="Hua A."/>
            <person name="Humphray S.J."/>
            <person name="Jeong D.H."/>
            <person name="Jing Y."/>
            <person name="Jocker A."/>
            <person name="Kenton S.M."/>
            <person name="Kim D.J."/>
            <person name="Klee K."/>
            <person name="Lai H."/>
            <person name="Lang C."/>
            <person name="Lin S."/>
            <person name="Macmil S.L."/>
            <person name="Magdelenat G."/>
            <person name="Matthews L."/>
            <person name="McCorrison J."/>
            <person name="Monaghan E.L."/>
            <person name="Mun J.H."/>
            <person name="Najar F.Z."/>
            <person name="Nicholson C."/>
            <person name="Noirot C."/>
            <person name="O'Bleness M."/>
            <person name="Paule C.R."/>
            <person name="Poulain J."/>
            <person name="Prion F."/>
            <person name="Qin B."/>
            <person name="Qu C."/>
            <person name="Retzel E.F."/>
            <person name="Riddle C."/>
            <person name="Sallet E."/>
            <person name="Samain S."/>
            <person name="Samson N."/>
            <person name="Sanders I."/>
            <person name="Saurat O."/>
            <person name="Scarpelli C."/>
            <person name="Schiex T."/>
            <person name="Segurens B."/>
            <person name="Severin A.J."/>
            <person name="Sherrier D.J."/>
            <person name="Shi R."/>
            <person name="Sims S."/>
            <person name="Singer S.R."/>
            <person name="Sinharoy S."/>
            <person name="Sterck L."/>
            <person name="Viollet A."/>
            <person name="Wang B.B."/>
            <person name="Wang K."/>
            <person name="Wang M."/>
            <person name="Wang X."/>
            <person name="Warfsmann J."/>
            <person name="Weissenbach J."/>
            <person name="White D.D."/>
            <person name="White J.D."/>
            <person name="Wiley G.B."/>
            <person name="Wincker P."/>
            <person name="Xing Y."/>
            <person name="Yang L."/>
            <person name="Yao Z."/>
            <person name="Ying F."/>
            <person name="Zhai J."/>
            <person name="Zhou L."/>
            <person name="Zuber A."/>
            <person name="Denarie J."/>
            <person name="Dixon R.A."/>
            <person name="May G.D."/>
            <person name="Schwartz D.C."/>
            <person name="Rogers J."/>
            <person name="Quetier F."/>
            <person name="Town C.D."/>
            <person name="Roe B.A."/>
        </authorList>
    </citation>
    <scope>NUCLEOTIDE SEQUENCE [LARGE SCALE GENOMIC DNA]</scope>
    <source>
        <strain evidence="3">A17</strain>
        <strain evidence="5 6">cv. Jemalong A17</strain>
    </source>
</reference>
<evidence type="ECO:0000259" key="2">
    <source>
        <dbReference type="Pfam" id="PF07734"/>
    </source>
</evidence>
<dbReference type="PANTHER" id="PTHR31672">
    <property type="entry name" value="BNACNNG10540D PROTEIN"/>
    <property type="match status" value="1"/>
</dbReference>
<gene>
    <name evidence="3" type="ordered locus">MTR_2g021770</name>
    <name evidence="4" type="ORF">MtrunA17_Chr2g0287491</name>
</gene>
<evidence type="ECO:0000313" key="5">
    <source>
        <dbReference type="EnsemblPlants" id="AES64383"/>
    </source>
</evidence>
<sequence>MDPMKEKVCKQIHGDLALSITSKLPIKSLKRFGCVCKSWAILFQDPHFMNIYRNNFISKNHPDYDDTSYILRHTVIVPVVDGDDEFHSSLYFLTGERLENKVKLDCSLPFQYLGQDIVIVSSRGINGILCVSDRNETKFAFWNPSTKELKIIPPSPIEAATTYRNCYPLILGFGYDHVRDDYKVIRHVRFGELNFYECAERGLECKDVPWKYISYQPIWEIYSLRSNSWREIVVKLPMRMDRYNSCYIDRFYIDGMCHWSYICVLKETCLVSFDVSNEVYFTTPMPSYMDDGLDHGLVPQRLVMLFNGFVSLISYYEEKTTFHISVLGEIGVRGSWTKLIIIDLLPCVKHPIGGGKNGNIFFIKDKEELVCFDLGTLMIEELVVEGNFYMSQMVIYRENVLPIIGMNN</sequence>
<dbReference type="NCBIfam" id="TIGR01640">
    <property type="entry name" value="F_box_assoc_1"/>
    <property type="match status" value="1"/>
</dbReference>
<evidence type="ECO:0000313" key="4">
    <source>
        <dbReference type="EMBL" id="RHN72423.1"/>
    </source>
</evidence>
<evidence type="ECO:0000313" key="6">
    <source>
        <dbReference type="Proteomes" id="UP000002051"/>
    </source>
</evidence>
<proteinExistence type="predicted"/>
<protein>
    <submittedName>
        <fullName evidence="3">F-box protein interaction domain protein</fullName>
    </submittedName>
    <submittedName>
        <fullName evidence="4">Putative F-box domain-containing protein</fullName>
    </submittedName>
</protein>
<reference evidence="4" key="5">
    <citation type="journal article" date="2018" name="Nat. Plants">
        <title>Whole-genome landscape of Medicago truncatula symbiotic genes.</title>
        <authorList>
            <person name="Pecrix Y."/>
            <person name="Gamas P."/>
            <person name="Carrere S."/>
        </authorList>
    </citation>
    <scope>NUCLEOTIDE SEQUENCE</scope>
    <source>
        <tissue evidence="4">Leaves</tissue>
    </source>
</reference>
<feature type="domain" description="F-box" evidence="1">
    <location>
        <begin position="15"/>
        <end position="48"/>
    </location>
</feature>
<keyword evidence="6" id="KW-1185">Reference proteome</keyword>
<evidence type="ECO:0000313" key="3">
    <source>
        <dbReference type="EMBL" id="AES64383.1"/>
    </source>
</evidence>
<reference evidence="3 6" key="2">
    <citation type="journal article" date="2014" name="BMC Genomics">
        <title>An improved genome release (version Mt4.0) for the model legume Medicago truncatula.</title>
        <authorList>
            <person name="Tang H."/>
            <person name="Krishnakumar V."/>
            <person name="Bidwell S."/>
            <person name="Rosen B."/>
            <person name="Chan A."/>
            <person name="Zhou S."/>
            <person name="Gentzbittel L."/>
            <person name="Childs K.L."/>
            <person name="Yandell M."/>
            <person name="Gundlach H."/>
            <person name="Mayer K.F."/>
            <person name="Schwartz D.C."/>
            <person name="Town C.D."/>
        </authorList>
    </citation>
    <scope>GENOME REANNOTATION</scope>
    <source>
        <strain evidence="5 6">cv. Jemalong A17</strain>
    </source>
</reference>
<dbReference type="InterPro" id="IPR036047">
    <property type="entry name" value="F-box-like_dom_sf"/>
</dbReference>
<dbReference type="Pfam" id="PF07734">
    <property type="entry name" value="FBA_1"/>
    <property type="match status" value="1"/>
</dbReference>